<feature type="domain" description="D-apionate lactonase N-terminal" evidence="1">
    <location>
        <begin position="7"/>
        <end position="230"/>
    </location>
</feature>
<sequence length="628" mass="69895">MNQLIECYGTDQPLVIPEMIAYGAWQLELIAGDIRHIRYRGSEVIRSVGYILRDDNWGTCPMVLQQLNIERMDEGIQVVTINQCQISAQNRATLKRVLRITNDNIHVQAELQAEENFSTARCGFTVLYPLVGVVGSPVDVLHSNGETEQGRFPVNIEPWQPFKTIQRLVYQHGDGIEVATDYQGDIFEMEDQRAWMDASYKVYSRPLEYPWPYIVDASQPQRQSIRLTARRATTPVMPAADVSTTAEMTMPVTGILITAEMLQDVDALVGLLREMNPGYVLFHCHPAQEGYQPLATLSGVLRQLAGIALHLEYVLPIARHDDFRRHFAELATVSETQRISPACIIISPATDLKSTPPGSEWPWCPALDDIFSAARAIFRDVKLGGGMISYFTELNRKRPPLELIDFVTHATCPIVHDAADRAVMQTLESLPYITQSTRDIIGSRLPYHLGPAMISMRDNPYGAAVYPNPDNIRVTMTSSDPRQKGRFFASWLVGYVAQLSGADISHWCPAGILGDIGLGQINASGFSAYPAWQVVKFLASQAGSYVRVLPNDHPDVVVLTFSGQQTAWLVASLSPTHQKWVLECGSAQLLFGLGGEVRQRQEQTDIELAAFGVVCCHSEQPVLPHRLI</sequence>
<gene>
    <name evidence="3" type="ORF">CUN67_27275</name>
</gene>
<dbReference type="AlphaFoldDB" id="A0A6B9GBE0"/>
<dbReference type="InterPro" id="IPR058787">
    <property type="entry name" value="ApnL_M"/>
</dbReference>
<evidence type="ECO:0000313" key="4">
    <source>
        <dbReference type="Proteomes" id="UP000502005"/>
    </source>
</evidence>
<dbReference type="InterPro" id="IPR058788">
    <property type="entry name" value="ApnL_N"/>
</dbReference>
<dbReference type="EMBL" id="CP024770">
    <property type="protein sequence ID" value="QGY32650.1"/>
    <property type="molecule type" value="Genomic_DNA"/>
</dbReference>
<feature type="domain" description="D-apionate lactonase TIM barrel" evidence="2">
    <location>
        <begin position="254"/>
        <end position="543"/>
    </location>
</feature>
<dbReference type="RefSeq" id="WP_208718548.1">
    <property type="nucleotide sequence ID" value="NZ_CP024770.1"/>
</dbReference>
<dbReference type="Pfam" id="PF25838">
    <property type="entry name" value="Apionate_lact_M"/>
    <property type="match status" value="1"/>
</dbReference>
<name>A0A6B9GBE0_PANCY</name>
<evidence type="ECO:0000259" key="2">
    <source>
        <dbReference type="Pfam" id="PF25838"/>
    </source>
</evidence>
<geneLocation type="plasmid" evidence="4">
    <name>pne1b</name>
</geneLocation>
<dbReference type="Proteomes" id="UP000502005">
    <property type="component" value="Plasmid pNE1B"/>
</dbReference>
<protein>
    <submittedName>
        <fullName evidence="3">Uncharacterized protein</fullName>
    </submittedName>
</protein>
<keyword evidence="3" id="KW-0614">Plasmid</keyword>
<evidence type="ECO:0000313" key="3">
    <source>
        <dbReference type="EMBL" id="QGY32650.1"/>
    </source>
</evidence>
<accession>A0A6B9GBE0</accession>
<proteinExistence type="predicted"/>
<evidence type="ECO:0000259" key="1">
    <source>
        <dbReference type="Pfam" id="PF25837"/>
    </source>
</evidence>
<organism evidence="3 4">
    <name type="scientific">Pantoea cypripedii</name>
    <name type="common">Pectobacterium cypripedii</name>
    <name type="synonym">Erwinia cypripedii</name>
    <dbReference type="NCBI Taxonomy" id="55209"/>
    <lineage>
        <taxon>Bacteria</taxon>
        <taxon>Pseudomonadati</taxon>
        <taxon>Pseudomonadota</taxon>
        <taxon>Gammaproteobacteria</taxon>
        <taxon>Enterobacterales</taxon>
        <taxon>Erwiniaceae</taxon>
        <taxon>Pantoea</taxon>
    </lineage>
</organism>
<reference evidence="3 4" key="1">
    <citation type="submission" date="2017-11" db="EMBL/GenBank/DDBJ databases">
        <title>Genome sequence of Pantoea cypripedii NE1.</title>
        <authorList>
            <person name="Nascimento F.X."/>
        </authorList>
    </citation>
    <scope>NUCLEOTIDE SEQUENCE [LARGE SCALE GENOMIC DNA]</scope>
    <source>
        <strain evidence="3 4">NE1</strain>
        <plasmid evidence="4">pne1b</plasmid>
    </source>
</reference>
<dbReference type="Pfam" id="PF25837">
    <property type="entry name" value="Apionate_lact_N"/>
    <property type="match status" value="1"/>
</dbReference>